<dbReference type="AlphaFoldDB" id="A0AAV0L6F5"/>
<proteinExistence type="predicted"/>
<dbReference type="Proteomes" id="UP001154282">
    <property type="component" value="Unassembled WGS sequence"/>
</dbReference>
<keyword evidence="3" id="KW-1185">Reference proteome</keyword>
<feature type="compositionally biased region" description="Basic residues" evidence="1">
    <location>
        <begin position="26"/>
        <end position="35"/>
    </location>
</feature>
<feature type="compositionally biased region" description="Basic and acidic residues" evidence="1">
    <location>
        <begin position="85"/>
        <end position="101"/>
    </location>
</feature>
<reference evidence="2" key="1">
    <citation type="submission" date="2022-08" db="EMBL/GenBank/DDBJ databases">
        <authorList>
            <person name="Gutierrez-Valencia J."/>
        </authorList>
    </citation>
    <scope>NUCLEOTIDE SEQUENCE</scope>
</reference>
<sequence>MERARRYRRDGDLGSVRRLQIQLRHRRGVDRHGGRHFPLPLRPPRQAFPEGRAGSDGQAIREGEESGGGGPIGWIGDRASGRVPGPDEHEWRLESVDASRR</sequence>
<accession>A0AAV0L6F5</accession>
<protein>
    <submittedName>
        <fullName evidence="2">Uncharacterized protein</fullName>
    </submittedName>
</protein>
<evidence type="ECO:0000313" key="2">
    <source>
        <dbReference type="EMBL" id="CAI0429558.1"/>
    </source>
</evidence>
<comment type="caution">
    <text evidence="2">The sequence shown here is derived from an EMBL/GenBank/DDBJ whole genome shotgun (WGS) entry which is preliminary data.</text>
</comment>
<organism evidence="2 3">
    <name type="scientific">Linum tenue</name>
    <dbReference type="NCBI Taxonomy" id="586396"/>
    <lineage>
        <taxon>Eukaryota</taxon>
        <taxon>Viridiplantae</taxon>
        <taxon>Streptophyta</taxon>
        <taxon>Embryophyta</taxon>
        <taxon>Tracheophyta</taxon>
        <taxon>Spermatophyta</taxon>
        <taxon>Magnoliopsida</taxon>
        <taxon>eudicotyledons</taxon>
        <taxon>Gunneridae</taxon>
        <taxon>Pentapetalae</taxon>
        <taxon>rosids</taxon>
        <taxon>fabids</taxon>
        <taxon>Malpighiales</taxon>
        <taxon>Linaceae</taxon>
        <taxon>Linum</taxon>
    </lineage>
</organism>
<dbReference type="EMBL" id="CAMGYJ010000006">
    <property type="protein sequence ID" value="CAI0429558.1"/>
    <property type="molecule type" value="Genomic_DNA"/>
</dbReference>
<name>A0AAV0L6F5_9ROSI</name>
<gene>
    <name evidence="2" type="ORF">LITE_LOCUS22197</name>
</gene>
<feature type="region of interest" description="Disordered" evidence="1">
    <location>
        <begin position="26"/>
        <end position="101"/>
    </location>
</feature>
<evidence type="ECO:0000256" key="1">
    <source>
        <dbReference type="SAM" id="MobiDB-lite"/>
    </source>
</evidence>
<evidence type="ECO:0000313" key="3">
    <source>
        <dbReference type="Proteomes" id="UP001154282"/>
    </source>
</evidence>